<reference evidence="2 3" key="1">
    <citation type="submission" date="2024-06" db="EMBL/GenBank/DDBJ databases">
        <title>The Natural Products Discovery Center: Release of the First 8490 Sequenced Strains for Exploring Actinobacteria Biosynthetic Diversity.</title>
        <authorList>
            <person name="Kalkreuter E."/>
            <person name="Kautsar S.A."/>
            <person name="Yang D."/>
            <person name="Bader C.D."/>
            <person name="Teijaro C.N."/>
            <person name="Fluegel L."/>
            <person name="Davis C.M."/>
            <person name="Simpson J.R."/>
            <person name="Lauterbach L."/>
            <person name="Steele A.D."/>
            <person name="Gui C."/>
            <person name="Meng S."/>
            <person name="Li G."/>
            <person name="Viehrig K."/>
            <person name="Ye F."/>
            <person name="Su P."/>
            <person name="Kiefer A.F."/>
            <person name="Nichols A."/>
            <person name="Cepeda A.J."/>
            <person name="Yan W."/>
            <person name="Fan B."/>
            <person name="Jiang Y."/>
            <person name="Adhikari A."/>
            <person name="Zheng C.-J."/>
            <person name="Schuster L."/>
            <person name="Cowan T.M."/>
            <person name="Smanski M.J."/>
            <person name="Chevrette M.G."/>
            <person name="De Carvalho L.P.S."/>
            <person name="Shen B."/>
        </authorList>
    </citation>
    <scope>NUCLEOTIDE SEQUENCE [LARGE SCALE GENOMIC DNA]</scope>
    <source>
        <strain evidence="2 3">NPDC000837</strain>
    </source>
</reference>
<keyword evidence="3" id="KW-1185">Reference proteome</keyword>
<name>A0ABV1V3B2_9ACTN</name>
<proteinExistence type="predicted"/>
<sequence>MASGPQALERIARQQDRSLAVTDTTWESEPGPFRGALVVDVV</sequence>
<dbReference type="Proteomes" id="UP001445472">
    <property type="component" value="Unassembled WGS sequence"/>
</dbReference>
<feature type="region of interest" description="Disordered" evidence="1">
    <location>
        <begin position="1"/>
        <end position="27"/>
    </location>
</feature>
<evidence type="ECO:0000313" key="3">
    <source>
        <dbReference type="Proteomes" id="UP001445472"/>
    </source>
</evidence>
<gene>
    <name evidence="2" type="ORF">ABT276_30150</name>
</gene>
<dbReference type="RefSeq" id="WP_351978587.1">
    <property type="nucleotide sequence ID" value="NZ_JBEPBX010000039.1"/>
</dbReference>
<protein>
    <submittedName>
        <fullName evidence="2">Uncharacterized protein</fullName>
    </submittedName>
</protein>
<dbReference type="EMBL" id="JBEPBX010000039">
    <property type="protein sequence ID" value="MER6617522.1"/>
    <property type="molecule type" value="Genomic_DNA"/>
</dbReference>
<comment type="caution">
    <text evidence="2">The sequence shown here is derived from an EMBL/GenBank/DDBJ whole genome shotgun (WGS) entry which is preliminary data.</text>
</comment>
<evidence type="ECO:0000313" key="2">
    <source>
        <dbReference type="EMBL" id="MER6617522.1"/>
    </source>
</evidence>
<evidence type="ECO:0000256" key="1">
    <source>
        <dbReference type="SAM" id="MobiDB-lite"/>
    </source>
</evidence>
<accession>A0ABV1V3B2</accession>
<organism evidence="2 3">
    <name type="scientific">Streptomyces xantholiticus</name>
    <dbReference type="NCBI Taxonomy" id="68285"/>
    <lineage>
        <taxon>Bacteria</taxon>
        <taxon>Bacillati</taxon>
        <taxon>Actinomycetota</taxon>
        <taxon>Actinomycetes</taxon>
        <taxon>Kitasatosporales</taxon>
        <taxon>Streptomycetaceae</taxon>
        <taxon>Streptomyces</taxon>
    </lineage>
</organism>